<protein>
    <recommendedName>
        <fullName evidence="2">RING-type E3 ubiquitin transferase</fullName>
        <ecNumber evidence="2">2.3.2.27</ecNumber>
    </recommendedName>
</protein>
<evidence type="ECO:0000256" key="2">
    <source>
        <dbReference type="ARBA" id="ARBA00012483"/>
    </source>
</evidence>
<reference evidence="10 11" key="1">
    <citation type="submission" date="2020-06" db="EMBL/GenBank/DDBJ databases">
        <title>Transcriptomic and genomic resources for Thalictrum thalictroides and T. hernandezii: Facilitating candidate gene discovery in an emerging model plant lineage.</title>
        <authorList>
            <person name="Arias T."/>
            <person name="Riano-Pachon D.M."/>
            <person name="Di Stilio V.S."/>
        </authorList>
    </citation>
    <scope>NUCLEOTIDE SEQUENCE [LARGE SCALE GENOMIC DNA]</scope>
    <source>
        <strain evidence="11">cv. WT478/WT964</strain>
        <tissue evidence="10">Leaves</tissue>
    </source>
</reference>
<dbReference type="GO" id="GO:0008270">
    <property type="term" value="F:zinc ion binding"/>
    <property type="evidence" value="ECO:0007669"/>
    <property type="project" value="UniProtKB-KW"/>
</dbReference>
<keyword evidence="5" id="KW-0862">Zinc</keyword>
<feature type="transmembrane region" description="Helical" evidence="8">
    <location>
        <begin position="6"/>
        <end position="29"/>
    </location>
</feature>
<keyword evidence="3" id="KW-0479">Metal-binding</keyword>
<gene>
    <name evidence="10" type="ORF">FRX31_034698</name>
</gene>
<keyword evidence="11" id="KW-1185">Reference proteome</keyword>
<evidence type="ECO:0000313" key="11">
    <source>
        <dbReference type="Proteomes" id="UP000554482"/>
    </source>
</evidence>
<evidence type="ECO:0000256" key="6">
    <source>
        <dbReference type="ARBA" id="ARBA00024209"/>
    </source>
</evidence>
<dbReference type="GO" id="GO:0061630">
    <property type="term" value="F:ubiquitin protein ligase activity"/>
    <property type="evidence" value="ECO:0007669"/>
    <property type="project" value="UniProtKB-EC"/>
</dbReference>
<keyword evidence="8" id="KW-0472">Membrane</keyword>
<dbReference type="AlphaFoldDB" id="A0A7J6UT44"/>
<keyword evidence="8" id="KW-0812">Transmembrane</keyword>
<comment type="catalytic activity">
    <reaction evidence="1">
        <text>S-ubiquitinyl-[E2 ubiquitin-conjugating enzyme]-L-cysteine + [acceptor protein]-L-lysine = [E2 ubiquitin-conjugating enzyme]-L-cysteine + N(6)-ubiquitinyl-[acceptor protein]-L-lysine.</text>
        <dbReference type="EC" id="2.3.2.27"/>
    </reaction>
</comment>
<dbReference type="InterPro" id="IPR013083">
    <property type="entry name" value="Znf_RING/FYVE/PHD"/>
</dbReference>
<dbReference type="PANTHER" id="PTHR14155">
    <property type="entry name" value="RING FINGER DOMAIN-CONTAINING"/>
    <property type="match status" value="1"/>
</dbReference>
<dbReference type="SMART" id="SM00744">
    <property type="entry name" value="RINGv"/>
    <property type="match status" value="1"/>
</dbReference>
<dbReference type="OrthoDB" id="8062037at2759"/>
<evidence type="ECO:0000256" key="3">
    <source>
        <dbReference type="ARBA" id="ARBA00022723"/>
    </source>
</evidence>
<dbReference type="Proteomes" id="UP000554482">
    <property type="component" value="Unassembled WGS sequence"/>
</dbReference>
<comment type="similarity">
    <text evidence="6">Belongs to the RING-type zinc finger family. ATL subfamily.</text>
</comment>
<proteinExistence type="inferred from homology"/>
<dbReference type="InterPro" id="IPR053238">
    <property type="entry name" value="RING-H2_zinc_finger"/>
</dbReference>
<evidence type="ECO:0000256" key="1">
    <source>
        <dbReference type="ARBA" id="ARBA00000900"/>
    </source>
</evidence>
<comment type="caution">
    <text evidence="10">The sequence shown here is derived from an EMBL/GenBank/DDBJ whole genome shotgun (WGS) entry which is preliminary data.</text>
</comment>
<dbReference type="SUPFAM" id="SSF57850">
    <property type="entry name" value="RING/U-box"/>
    <property type="match status" value="1"/>
</dbReference>
<evidence type="ECO:0000256" key="4">
    <source>
        <dbReference type="ARBA" id="ARBA00022771"/>
    </source>
</evidence>
<dbReference type="EC" id="2.3.2.27" evidence="2"/>
<name>A0A7J6UT44_THATH</name>
<dbReference type="PROSITE" id="PS50089">
    <property type="entry name" value="ZF_RING_2"/>
    <property type="match status" value="1"/>
</dbReference>
<feature type="domain" description="RING-type" evidence="9">
    <location>
        <begin position="107"/>
        <end position="151"/>
    </location>
</feature>
<dbReference type="PANTHER" id="PTHR14155:SF627">
    <property type="entry name" value="OS06G0192800 PROTEIN"/>
    <property type="match status" value="1"/>
</dbReference>
<dbReference type="Gene3D" id="3.30.40.10">
    <property type="entry name" value="Zinc/RING finger domain, C3HC4 (zinc finger)"/>
    <property type="match status" value="1"/>
</dbReference>
<dbReference type="Pfam" id="PF13639">
    <property type="entry name" value="zf-RING_2"/>
    <property type="match status" value="1"/>
</dbReference>
<accession>A0A7J6UT44</accession>
<evidence type="ECO:0000256" key="5">
    <source>
        <dbReference type="ARBA" id="ARBA00022833"/>
    </source>
</evidence>
<evidence type="ECO:0000313" key="10">
    <source>
        <dbReference type="EMBL" id="KAF5175719.1"/>
    </source>
</evidence>
<organism evidence="10 11">
    <name type="scientific">Thalictrum thalictroides</name>
    <name type="common">Rue-anemone</name>
    <name type="synonym">Anemone thalictroides</name>
    <dbReference type="NCBI Taxonomy" id="46969"/>
    <lineage>
        <taxon>Eukaryota</taxon>
        <taxon>Viridiplantae</taxon>
        <taxon>Streptophyta</taxon>
        <taxon>Embryophyta</taxon>
        <taxon>Tracheophyta</taxon>
        <taxon>Spermatophyta</taxon>
        <taxon>Magnoliopsida</taxon>
        <taxon>Ranunculales</taxon>
        <taxon>Ranunculaceae</taxon>
        <taxon>Thalictroideae</taxon>
        <taxon>Thalictrum</taxon>
    </lineage>
</organism>
<evidence type="ECO:0000256" key="8">
    <source>
        <dbReference type="SAM" id="Phobius"/>
    </source>
</evidence>
<evidence type="ECO:0000259" key="9">
    <source>
        <dbReference type="PROSITE" id="PS50089"/>
    </source>
</evidence>
<evidence type="ECO:0000256" key="7">
    <source>
        <dbReference type="PROSITE-ProRule" id="PRU00175"/>
    </source>
</evidence>
<keyword evidence="4 7" id="KW-0863">Zinc-finger</keyword>
<dbReference type="InterPro" id="IPR001841">
    <property type="entry name" value="Znf_RING"/>
</dbReference>
<keyword evidence="8" id="KW-1133">Transmembrane helix</keyword>
<sequence>MSSVYNLIAAVLFLGFIVCMVIIILIKVINFFSNCSRSSSYPDTAANIIANISEISSFDDHGLRQNQTDMSRENNENNSSALIIESLRFAQQNASPSDETSEVTNQCAICLGTWNEEEEKQKWVLPCKHMFHSECICEWVKSSGITCPICRSVVIDMES</sequence>
<dbReference type="InterPro" id="IPR011016">
    <property type="entry name" value="Znf_RING-CH"/>
</dbReference>
<dbReference type="EMBL" id="JABWDY010043674">
    <property type="protein sequence ID" value="KAF5175719.1"/>
    <property type="molecule type" value="Genomic_DNA"/>
</dbReference>
<dbReference type="SMART" id="SM00184">
    <property type="entry name" value="RING"/>
    <property type="match status" value="1"/>
</dbReference>